<dbReference type="Proteomes" id="UP000199527">
    <property type="component" value="Unassembled WGS sequence"/>
</dbReference>
<sequence length="145" mass="14865">MIEALARVEACSDGQVTVSWQSQSACGHCHEADTCGSGVVAKAVAAKAQRLTLAYGKPLSVGTQVSLGIPEQQLLTAAALVYLLPLLGLLLGAGLGALWSGPEWLSLLSGVALAIGGFLLARGVSHRYTPTPRILRVLGASTTSD</sequence>
<gene>
    <name evidence="2" type="ORF">SAMN04488540_104191</name>
</gene>
<dbReference type="InterPro" id="IPR007359">
    <property type="entry name" value="SigmaE_reg_RseC_MucC"/>
</dbReference>
<dbReference type="AlphaFoldDB" id="A0A1G8Q5R6"/>
<protein>
    <submittedName>
        <fullName evidence="2">Positive regulator of sigma(E), RseC/MucC</fullName>
    </submittedName>
</protein>
<accession>A0A1G8Q5R6</accession>
<name>A0A1G8Q5R6_9GAMM</name>
<dbReference type="RefSeq" id="WP_090363986.1">
    <property type="nucleotide sequence ID" value="NZ_FNEM01000004.1"/>
</dbReference>
<keyword evidence="1" id="KW-0812">Transmembrane</keyword>
<dbReference type="Pfam" id="PF04246">
    <property type="entry name" value="RseC_MucC"/>
    <property type="match status" value="1"/>
</dbReference>
<keyword evidence="3" id="KW-1185">Reference proteome</keyword>
<keyword evidence="1" id="KW-0472">Membrane</keyword>
<evidence type="ECO:0000313" key="2">
    <source>
        <dbReference type="EMBL" id="SDJ00021.1"/>
    </source>
</evidence>
<organism evidence="2 3">
    <name type="scientific">Ferrimonas sediminum</name>
    <dbReference type="NCBI Taxonomy" id="718193"/>
    <lineage>
        <taxon>Bacteria</taxon>
        <taxon>Pseudomonadati</taxon>
        <taxon>Pseudomonadota</taxon>
        <taxon>Gammaproteobacteria</taxon>
        <taxon>Alteromonadales</taxon>
        <taxon>Ferrimonadaceae</taxon>
        <taxon>Ferrimonas</taxon>
    </lineage>
</organism>
<dbReference type="PIRSF" id="PIRSF004923">
    <property type="entry name" value="RseC"/>
    <property type="match status" value="1"/>
</dbReference>
<keyword evidence="1" id="KW-1133">Transmembrane helix</keyword>
<feature type="transmembrane region" description="Helical" evidence="1">
    <location>
        <begin position="104"/>
        <end position="124"/>
    </location>
</feature>
<evidence type="ECO:0000313" key="3">
    <source>
        <dbReference type="Proteomes" id="UP000199527"/>
    </source>
</evidence>
<dbReference type="InterPro" id="IPR026268">
    <property type="entry name" value="RseC"/>
</dbReference>
<feature type="transmembrane region" description="Helical" evidence="1">
    <location>
        <begin position="74"/>
        <end position="98"/>
    </location>
</feature>
<reference evidence="3" key="1">
    <citation type="submission" date="2016-10" db="EMBL/GenBank/DDBJ databases">
        <authorList>
            <person name="Varghese N."/>
            <person name="Submissions S."/>
        </authorList>
    </citation>
    <scope>NUCLEOTIDE SEQUENCE [LARGE SCALE GENOMIC DNA]</scope>
    <source>
        <strain evidence="3">DSM 23317</strain>
    </source>
</reference>
<dbReference type="EMBL" id="FNEM01000004">
    <property type="protein sequence ID" value="SDJ00021.1"/>
    <property type="molecule type" value="Genomic_DNA"/>
</dbReference>
<dbReference type="OrthoDB" id="9795854at2"/>
<evidence type="ECO:0000256" key="1">
    <source>
        <dbReference type="SAM" id="Phobius"/>
    </source>
</evidence>
<dbReference type="PANTHER" id="PTHR35867">
    <property type="entry name" value="PROTEIN RSEC"/>
    <property type="match status" value="1"/>
</dbReference>
<dbReference type="PANTHER" id="PTHR35867:SF1">
    <property type="entry name" value="PROTEIN RSEC"/>
    <property type="match status" value="1"/>
</dbReference>
<proteinExistence type="predicted"/>